<dbReference type="InterPro" id="IPR011649">
    <property type="entry name" value="KaiB_domain"/>
</dbReference>
<dbReference type="SMART" id="SM01248">
    <property type="entry name" value="KaiB"/>
    <property type="match status" value="1"/>
</dbReference>
<dbReference type="Proteomes" id="UP000811899">
    <property type="component" value="Unassembled WGS sequence"/>
</dbReference>
<dbReference type="InterPro" id="IPR039022">
    <property type="entry name" value="KaiB-like"/>
</dbReference>
<dbReference type="RefSeq" id="WP_214170810.1">
    <property type="nucleotide sequence ID" value="NZ_JAHCVJ010000002.1"/>
</dbReference>
<sequence length="119" mass="13060">MSPKMTKTALETIEAASRDSGSQPYILRLYIAGLTPRSQEAVRIITGICEEHLAGRYNLEVIDLYQNPVLAKGEQIIAAPTLIKKLPLPLRKIIGNMADKDKVLVGLDLRPKTDGHGKV</sequence>
<dbReference type="InterPro" id="IPR036249">
    <property type="entry name" value="Thioredoxin-like_sf"/>
</dbReference>
<feature type="domain" description="KaiB" evidence="1">
    <location>
        <begin position="28"/>
        <end position="109"/>
    </location>
</feature>
<accession>A0AAW4L701</accession>
<dbReference type="Pfam" id="PF07689">
    <property type="entry name" value="KaiB"/>
    <property type="match status" value="1"/>
</dbReference>
<dbReference type="EMBL" id="JAHCVJ010000002">
    <property type="protein sequence ID" value="MBT0664041.1"/>
    <property type="molecule type" value="Genomic_DNA"/>
</dbReference>
<evidence type="ECO:0000313" key="2">
    <source>
        <dbReference type="EMBL" id="MBT0664041.1"/>
    </source>
</evidence>
<dbReference type="PANTHER" id="PTHR41709">
    <property type="entry name" value="KAIB-LIKE PROTEIN 1"/>
    <property type="match status" value="1"/>
</dbReference>
<evidence type="ECO:0000259" key="1">
    <source>
        <dbReference type="SMART" id="SM01248"/>
    </source>
</evidence>
<gene>
    <name evidence="2" type="ORF">KI809_06970</name>
</gene>
<proteinExistence type="predicted"/>
<keyword evidence="3" id="KW-1185">Reference proteome</keyword>
<dbReference type="CDD" id="cd02978">
    <property type="entry name" value="KaiB_like"/>
    <property type="match status" value="1"/>
</dbReference>
<reference evidence="2 3" key="1">
    <citation type="submission" date="2021-05" db="EMBL/GenBank/DDBJ databases">
        <title>The draft genome of Geobacter pelophilus DSM 12255.</title>
        <authorList>
            <person name="Xu Z."/>
            <person name="Masuda Y."/>
            <person name="Itoh H."/>
            <person name="Senoo K."/>
        </authorList>
    </citation>
    <scope>NUCLEOTIDE SEQUENCE [LARGE SCALE GENOMIC DNA]</scope>
    <source>
        <strain evidence="2 3">DSM 12255</strain>
    </source>
</reference>
<dbReference type="SUPFAM" id="SSF52833">
    <property type="entry name" value="Thioredoxin-like"/>
    <property type="match status" value="1"/>
</dbReference>
<evidence type="ECO:0000313" key="3">
    <source>
        <dbReference type="Proteomes" id="UP000811899"/>
    </source>
</evidence>
<dbReference type="GO" id="GO:0048511">
    <property type="term" value="P:rhythmic process"/>
    <property type="evidence" value="ECO:0007669"/>
    <property type="project" value="InterPro"/>
</dbReference>
<dbReference type="Gene3D" id="3.40.30.10">
    <property type="entry name" value="Glutaredoxin"/>
    <property type="match status" value="1"/>
</dbReference>
<dbReference type="PANTHER" id="PTHR41709:SF2">
    <property type="entry name" value="CIRCADIAN CLOCK PROTEIN KAIB2"/>
    <property type="match status" value="1"/>
</dbReference>
<organism evidence="2 3">
    <name type="scientific">Geoanaerobacter pelophilus</name>
    <dbReference type="NCBI Taxonomy" id="60036"/>
    <lineage>
        <taxon>Bacteria</taxon>
        <taxon>Pseudomonadati</taxon>
        <taxon>Thermodesulfobacteriota</taxon>
        <taxon>Desulfuromonadia</taxon>
        <taxon>Geobacterales</taxon>
        <taxon>Geobacteraceae</taxon>
        <taxon>Geoanaerobacter</taxon>
    </lineage>
</organism>
<name>A0AAW4L701_9BACT</name>
<protein>
    <submittedName>
        <fullName evidence="2">Circadian clock KaiB family protein</fullName>
    </submittedName>
</protein>
<dbReference type="AlphaFoldDB" id="A0AAW4L701"/>
<comment type="caution">
    <text evidence="2">The sequence shown here is derived from an EMBL/GenBank/DDBJ whole genome shotgun (WGS) entry which is preliminary data.</text>
</comment>